<organism evidence="4 5">
    <name type="scientific">Actinokineospora auranticolor</name>
    <dbReference type="NCBI Taxonomy" id="155976"/>
    <lineage>
        <taxon>Bacteria</taxon>
        <taxon>Bacillati</taxon>
        <taxon>Actinomycetota</taxon>
        <taxon>Actinomycetes</taxon>
        <taxon>Pseudonocardiales</taxon>
        <taxon>Pseudonocardiaceae</taxon>
        <taxon>Actinokineospora</taxon>
    </lineage>
</organism>
<keyword evidence="5" id="KW-1185">Reference proteome</keyword>
<evidence type="ECO:0000313" key="5">
    <source>
        <dbReference type="Proteomes" id="UP000239203"/>
    </source>
</evidence>
<keyword evidence="2" id="KW-0472">Membrane</keyword>
<feature type="transmembrane region" description="Helical" evidence="2">
    <location>
        <begin position="32"/>
        <end position="53"/>
    </location>
</feature>
<name>A0A2S6GGP4_9PSEU</name>
<sequence length="256" mass="27098">MPPSPGEPTAAPTTEPAPSAPAVPARDHKWGFGAFLLVFAIFVLSAVMINALLGPVGPGSPDSVVVIIIGTILPTALATLATLLVTVVRGNGPKIDLRWSYNRHDLRAGLKFGLIGLVCTTVAAAIWARVVGEDNATSSLGTLVDDQTMPVVAAVVLFLYVWLVGPLFEEIIYRGLLWGALERLQWGRWAVFGLSTAIFAVSHLEPLRTSLLLVVGIPIGLARMFTGRLGASIVAHQVNNFLPALAVLLITLGVMQ</sequence>
<comment type="caution">
    <text evidence="4">The sequence shown here is derived from an EMBL/GenBank/DDBJ whole genome shotgun (WGS) entry which is preliminary data.</text>
</comment>
<dbReference type="RefSeq" id="WP_104482054.1">
    <property type="nucleotide sequence ID" value="NZ_CP154825.1"/>
</dbReference>
<gene>
    <name evidence="4" type="ORF">CLV40_120117</name>
</gene>
<dbReference type="Proteomes" id="UP000239203">
    <property type="component" value="Unassembled WGS sequence"/>
</dbReference>
<dbReference type="AlphaFoldDB" id="A0A2S6GGP4"/>
<evidence type="ECO:0000259" key="3">
    <source>
        <dbReference type="Pfam" id="PF02517"/>
    </source>
</evidence>
<protein>
    <recommendedName>
        <fullName evidence="3">CAAX prenyl protease 2/Lysostaphin resistance protein A-like domain-containing protein</fullName>
    </recommendedName>
</protein>
<feature type="transmembrane region" description="Helical" evidence="2">
    <location>
        <begin position="238"/>
        <end position="255"/>
    </location>
</feature>
<evidence type="ECO:0000313" key="4">
    <source>
        <dbReference type="EMBL" id="PPK64394.1"/>
    </source>
</evidence>
<feature type="transmembrane region" description="Helical" evidence="2">
    <location>
        <begin position="148"/>
        <end position="165"/>
    </location>
</feature>
<feature type="region of interest" description="Disordered" evidence="1">
    <location>
        <begin position="1"/>
        <end position="22"/>
    </location>
</feature>
<feature type="transmembrane region" description="Helical" evidence="2">
    <location>
        <begin position="109"/>
        <end position="128"/>
    </location>
</feature>
<proteinExistence type="predicted"/>
<feature type="transmembrane region" description="Helical" evidence="2">
    <location>
        <begin position="65"/>
        <end position="88"/>
    </location>
</feature>
<evidence type="ECO:0000256" key="1">
    <source>
        <dbReference type="SAM" id="MobiDB-lite"/>
    </source>
</evidence>
<dbReference type="EMBL" id="PTIX01000020">
    <property type="protein sequence ID" value="PPK64394.1"/>
    <property type="molecule type" value="Genomic_DNA"/>
</dbReference>
<accession>A0A2S6GGP4</accession>
<evidence type="ECO:0000256" key="2">
    <source>
        <dbReference type="SAM" id="Phobius"/>
    </source>
</evidence>
<keyword evidence="2" id="KW-1133">Transmembrane helix</keyword>
<keyword evidence="2" id="KW-0812">Transmembrane</keyword>
<dbReference type="GO" id="GO:0080120">
    <property type="term" value="P:CAAX-box protein maturation"/>
    <property type="evidence" value="ECO:0007669"/>
    <property type="project" value="UniProtKB-ARBA"/>
</dbReference>
<dbReference type="GO" id="GO:0004175">
    <property type="term" value="F:endopeptidase activity"/>
    <property type="evidence" value="ECO:0007669"/>
    <property type="project" value="UniProtKB-ARBA"/>
</dbReference>
<dbReference type="Pfam" id="PF02517">
    <property type="entry name" value="Rce1-like"/>
    <property type="match status" value="1"/>
</dbReference>
<feature type="transmembrane region" description="Helical" evidence="2">
    <location>
        <begin position="186"/>
        <end position="204"/>
    </location>
</feature>
<feature type="domain" description="CAAX prenyl protease 2/Lysostaphin resistance protein A-like" evidence="3">
    <location>
        <begin position="154"/>
        <end position="242"/>
    </location>
</feature>
<reference evidence="4 5" key="1">
    <citation type="submission" date="2018-02" db="EMBL/GenBank/DDBJ databases">
        <title>Genomic Encyclopedia of Archaeal and Bacterial Type Strains, Phase II (KMG-II): from individual species to whole genera.</title>
        <authorList>
            <person name="Goeker M."/>
        </authorList>
    </citation>
    <scope>NUCLEOTIDE SEQUENCE [LARGE SCALE GENOMIC DNA]</scope>
    <source>
        <strain evidence="4 5">YU 961-1</strain>
    </source>
</reference>
<dbReference type="OrthoDB" id="8453431at2"/>
<feature type="transmembrane region" description="Helical" evidence="2">
    <location>
        <begin position="210"/>
        <end position="226"/>
    </location>
</feature>
<dbReference type="InterPro" id="IPR003675">
    <property type="entry name" value="Rce1/LyrA-like_dom"/>
</dbReference>
<feature type="compositionally biased region" description="Low complexity" evidence="1">
    <location>
        <begin position="7"/>
        <end position="22"/>
    </location>
</feature>